<dbReference type="AlphaFoldDB" id="A0A0R2L1Y7"/>
<keyword evidence="3" id="KW-1185">Reference proteome</keyword>
<feature type="transmembrane region" description="Helical" evidence="1">
    <location>
        <begin position="47"/>
        <end position="64"/>
    </location>
</feature>
<sequence>MNKINLPKINYHVDRKSYLPAIIALILSLVPWYFSSHFSSDLFSKHFTIQILFFLANFMINFLTMDRLTNKTNIRLMAPLALIPLLIFAILLLSNDRYISLIGILTFVPYISTFLPFNGKNGVGLISFSISLGTLVPITYFYIRNDFVSSVFLKICLLLTLTFISILFSIFINHSNKFIILGIVLNILVLILSAFILKSWNSLVFPILGLIGWLIPRFKLPSNLNLFILAILTCVLMIFTASN</sequence>
<dbReference type="STRING" id="331679.IV81_GL001001"/>
<comment type="caution">
    <text evidence="2">The sequence shown here is derived from an EMBL/GenBank/DDBJ whole genome shotgun (WGS) entry which is preliminary data.</text>
</comment>
<feature type="transmembrane region" description="Helical" evidence="1">
    <location>
        <begin position="149"/>
        <end position="171"/>
    </location>
</feature>
<keyword evidence="1" id="KW-0472">Membrane</keyword>
<keyword evidence="1" id="KW-1133">Transmembrane helix</keyword>
<reference evidence="2 3" key="1">
    <citation type="journal article" date="2015" name="Genome Announc.">
        <title>Expanding the biotechnology potential of lactobacilli through comparative genomics of 213 strains and associated genera.</title>
        <authorList>
            <person name="Sun Z."/>
            <person name="Harris H.M."/>
            <person name="McCann A."/>
            <person name="Guo C."/>
            <person name="Argimon S."/>
            <person name="Zhang W."/>
            <person name="Yang X."/>
            <person name="Jeffery I.B."/>
            <person name="Cooney J.C."/>
            <person name="Kagawa T.F."/>
            <person name="Liu W."/>
            <person name="Song Y."/>
            <person name="Salvetti E."/>
            <person name="Wrobel A."/>
            <person name="Rasinkangas P."/>
            <person name="Parkhill J."/>
            <person name="Rea M.C."/>
            <person name="O'Sullivan O."/>
            <person name="Ritari J."/>
            <person name="Douillard F.P."/>
            <person name="Paul Ross R."/>
            <person name="Yang R."/>
            <person name="Briner A.E."/>
            <person name="Felis G.E."/>
            <person name="de Vos W.M."/>
            <person name="Barrangou R."/>
            <person name="Klaenhammer T.R."/>
            <person name="Caufield P.W."/>
            <person name="Cui Y."/>
            <person name="Zhang H."/>
            <person name="O'Toole P.W."/>
        </authorList>
    </citation>
    <scope>NUCLEOTIDE SEQUENCE [LARGE SCALE GENOMIC DNA]</scope>
    <source>
        <strain evidence="2 3">DSM 18001</strain>
    </source>
</reference>
<keyword evidence="1" id="KW-0812">Transmembrane</keyword>
<dbReference type="EMBL" id="JQBX01000029">
    <property type="protein sequence ID" value="KRN92829.1"/>
    <property type="molecule type" value="Genomic_DNA"/>
</dbReference>
<proteinExistence type="predicted"/>
<dbReference type="Proteomes" id="UP000051859">
    <property type="component" value="Unassembled WGS sequence"/>
</dbReference>
<feature type="transmembrane region" description="Helical" evidence="1">
    <location>
        <begin position="76"/>
        <end position="93"/>
    </location>
</feature>
<gene>
    <name evidence="2" type="ORF">IV81_GL001001</name>
</gene>
<name>A0A0R2L1Y7_9LACO</name>
<dbReference type="PATRIC" id="fig|331679.3.peg.1012"/>
<evidence type="ECO:0000313" key="3">
    <source>
        <dbReference type="Proteomes" id="UP000051859"/>
    </source>
</evidence>
<accession>A0A0R2L1Y7</accession>
<feature type="transmembrane region" description="Helical" evidence="1">
    <location>
        <begin position="225"/>
        <end position="242"/>
    </location>
</feature>
<feature type="transmembrane region" description="Helical" evidence="1">
    <location>
        <begin position="178"/>
        <end position="197"/>
    </location>
</feature>
<feature type="transmembrane region" description="Helical" evidence="1">
    <location>
        <begin position="124"/>
        <end position="143"/>
    </location>
</feature>
<dbReference type="RefSeq" id="WP_057804318.1">
    <property type="nucleotide sequence ID" value="NZ_JQBX01000029.1"/>
</dbReference>
<protein>
    <submittedName>
        <fullName evidence="2">Uncharacterized protein</fullName>
    </submittedName>
</protein>
<evidence type="ECO:0000313" key="2">
    <source>
        <dbReference type="EMBL" id="KRN92829.1"/>
    </source>
</evidence>
<feature type="transmembrane region" description="Helical" evidence="1">
    <location>
        <begin position="18"/>
        <end position="35"/>
    </location>
</feature>
<feature type="transmembrane region" description="Helical" evidence="1">
    <location>
        <begin position="99"/>
        <end position="117"/>
    </location>
</feature>
<evidence type="ECO:0000256" key="1">
    <source>
        <dbReference type="SAM" id="Phobius"/>
    </source>
</evidence>
<organism evidence="2 3">
    <name type="scientific">Pediococcus stilesii</name>
    <dbReference type="NCBI Taxonomy" id="331679"/>
    <lineage>
        <taxon>Bacteria</taxon>
        <taxon>Bacillati</taxon>
        <taxon>Bacillota</taxon>
        <taxon>Bacilli</taxon>
        <taxon>Lactobacillales</taxon>
        <taxon>Lactobacillaceae</taxon>
        <taxon>Pediococcus</taxon>
    </lineage>
</organism>